<accession>A0A1Q9JIK3</accession>
<proteinExistence type="predicted"/>
<dbReference type="Proteomes" id="UP000187404">
    <property type="component" value="Unassembled WGS sequence"/>
</dbReference>
<name>A0A1Q9JIK3_9FIRM</name>
<dbReference type="OrthoDB" id="1779640at2"/>
<comment type="caution">
    <text evidence="1">The sequence shown here is derived from an EMBL/GenBank/DDBJ whole genome shotgun (WGS) entry which is preliminary data.</text>
</comment>
<evidence type="ECO:0000313" key="1">
    <source>
        <dbReference type="EMBL" id="OLR55994.1"/>
    </source>
</evidence>
<dbReference type="STRING" id="1261640.BHK98_07935"/>
<dbReference type="RefSeq" id="WP_075713176.1">
    <property type="nucleotide sequence ID" value="NZ_MJIE01000001.1"/>
</dbReference>
<protein>
    <submittedName>
        <fullName evidence="1">Uncharacterized protein</fullName>
    </submittedName>
</protein>
<evidence type="ECO:0000313" key="2">
    <source>
        <dbReference type="Proteomes" id="UP000187404"/>
    </source>
</evidence>
<gene>
    <name evidence="1" type="ORF">BHK98_07935</name>
</gene>
<dbReference type="EMBL" id="MJIE01000001">
    <property type="protein sequence ID" value="OLR55994.1"/>
    <property type="molecule type" value="Genomic_DNA"/>
</dbReference>
<sequence length="65" mass="7613">MTREEITNLDGKIIDRKMLEEIRQSEEVKAIRDNGMDGRRIGKRWYVVVFNDGYGVSVYVSTFAR</sequence>
<organism evidence="1 2">
    <name type="scientific">Hornefia porci</name>
    <dbReference type="NCBI Taxonomy" id="2652292"/>
    <lineage>
        <taxon>Bacteria</taxon>
        <taxon>Bacillati</taxon>
        <taxon>Bacillota</taxon>
        <taxon>Clostridia</taxon>
        <taxon>Peptostreptococcales</taxon>
        <taxon>Anaerovoracaceae</taxon>
        <taxon>Hornefia</taxon>
    </lineage>
</organism>
<keyword evidence="2" id="KW-1185">Reference proteome</keyword>
<dbReference type="AlphaFoldDB" id="A0A1Q9JIK3"/>
<reference evidence="1 2" key="1">
    <citation type="journal article" date="2016" name="Appl. Environ. Microbiol.">
        <title>Function and Phylogeny of Bacterial Butyryl Coenzyme A:Acetate Transferases and Their Diversity in the Proximal Colon of Swine.</title>
        <authorList>
            <person name="Trachsel J."/>
            <person name="Bayles D.O."/>
            <person name="Looft T."/>
            <person name="Levine U.Y."/>
            <person name="Allen H.K."/>
        </authorList>
    </citation>
    <scope>NUCLEOTIDE SEQUENCE [LARGE SCALE GENOMIC DNA]</scope>
    <source>
        <strain evidence="1 2">68-3-10</strain>
    </source>
</reference>